<dbReference type="AlphaFoldDB" id="A0A1I7S0I4"/>
<dbReference type="SMR" id="A0A1I7S0I4"/>
<dbReference type="EMBL" id="CAJFDI010000006">
    <property type="protein sequence ID" value="CAD5235732.1"/>
    <property type="molecule type" value="Genomic_DNA"/>
</dbReference>
<keyword evidence="1" id="KW-0472">Membrane</keyword>
<feature type="transmembrane region" description="Helical" evidence="1">
    <location>
        <begin position="61"/>
        <end position="84"/>
    </location>
</feature>
<dbReference type="WBParaSite" id="BXY_0650800.1">
    <property type="protein sequence ID" value="BXY_0650800.1"/>
    <property type="gene ID" value="BXY_0650800"/>
</dbReference>
<keyword evidence="1" id="KW-0812">Transmembrane</keyword>
<dbReference type="Proteomes" id="UP000095284">
    <property type="component" value="Unplaced"/>
</dbReference>
<organism evidence="4 6">
    <name type="scientific">Bursaphelenchus xylophilus</name>
    <name type="common">Pinewood nematode worm</name>
    <name type="synonym">Aphelenchoides xylophilus</name>
    <dbReference type="NCBI Taxonomy" id="6326"/>
    <lineage>
        <taxon>Eukaryota</taxon>
        <taxon>Metazoa</taxon>
        <taxon>Ecdysozoa</taxon>
        <taxon>Nematoda</taxon>
        <taxon>Chromadorea</taxon>
        <taxon>Rhabditida</taxon>
        <taxon>Tylenchina</taxon>
        <taxon>Tylenchomorpha</taxon>
        <taxon>Aphelenchoidea</taxon>
        <taxon>Aphelenchoididae</taxon>
        <taxon>Bursaphelenchus</taxon>
    </lineage>
</organism>
<protein>
    <submittedName>
        <fullName evidence="2">(pine wood nematode) hypothetical protein</fullName>
    </submittedName>
</protein>
<proteinExistence type="predicted"/>
<feature type="transmembrane region" description="Helical" evidence="1">
    <location>
        <begin position="104"/>
        <end position="125"/>
    </location>
</feature>
<keyword evidence="1" id="KW-1133">Transmembrane helix</keyword>
<evidence type="ECO:0000313" key="5">
    <source>
        <dbReference type="Proteomes" id="UP000659654"/>
    </source>
</evidence>
<reference evidence="6" key="1">
    <citation type="submission" date="2016-11" db="UniProtKB">
        <authorList>
            <consortium name="WormBaseParasite"/>
        </authorList>
    </citation>
    <scope>IDENTIFICATION</scope>
</reference>
<gene>
    <name evidence="2" type="ORF">BXYJ_LOCUS15823</name>
</gene>
<sequence>MRLWTLSMLLAIFAAFETLGLIIFFSAIDFQSVSFVLGLSNLANIMLIIGSTRHFVWLQLFYCALQHVVSMFKGLVFGIGWIILNIIDFAGVNLKNEYFYPNIFVFHKGLAMGMGVFFIMEALFFQFHIAIVYRNCVILETINRHIAENRQRQAEIREIEEDRRTPNSFDTYYEDVR</sequence>
<evidence type="ECO:0000313" key="4">
    <source>
        <dbReference type="Proteomes" id="UP000095284"/>
    </source>
</evidence>
<keyword evidence="5" id="KW-1185">Reference proteome</keyword>
<evidence type="ECO:0000313" key="2">
    <source>
        <dbReference type="EMBL" id="CAD5235732.1"/>
    </source>
</evidence>
<feature type="transmembrane region" description="Helical" evidence="1">
    <location>
        <begin position="30"/>
        <end position="49"/>
    </location>
</feature>
<dbReference type="Proteomes" id="UP000582659">
    <property type="component" value="Unassembled WGS sequence"/>
</dbReference>
<evidence type="ECO:0000313" key="3">
    <source>
        <dbReference type="EMBL" id="CAG9132269.1"/>
    </source>
</evidence>
<dbReference type="OrthoDB" id="10349395at2759"/>
<accession>A0A1I7S0I4</accession>
<dbReference type="EMBL" id="CAJFCV020000006">
    <property type="protein sequence ID" value="CAG9132269.1"/>
    <property type="molecule type" value="Genomic_DNA"/>
</dbReference>
<evidence type="ECO:0000313" key="6">
    <source>
        <dbReference type="WBParaSite" id="BXY_0650800.1"/>
    </source>
</evidence>
<dbReference type="Proteomes" id="UP000659654">
    <property type="component" value="Unassembled WGS sequence"/>
</dbReference>
<reference evidence="3" key="2">
    <citation type="submission" date="2020-08" db="EMBL/GenBank/DDBJ databases">
        <authorList>
            <person name="Kikuchi T."/>
        </authorList>
    </citation>
    <scope>NUCLEOTIDE SEQUENCE</scope>
    <source>
        <strain evidence="2">Ka4C1</strain>
    </source>
</reference>
<name>A0A1I7S0I4_BURXY</name>
<evidence type="ECO:0000256" key="1">
    <source>
        <dbReference type="SAM" id="Phobius"/>
    </source>
</evidence>